<keyword evidence="2" id="KW-1185">Reference proteome</keyword>
<dbReference type="InterPro" id="IPR032466">
    <property type="entry name" value="Metal_Hydrolase"/>
</dbReference>
<organism evidence="1 2">
    <name type="scientific">Microbacterium croceum</name>
    <dbReference type="NCBI Taxonomy" id="2851645"/>
    <lineage>
        <taxon>Bacteria</taxon>
        <taxon>Bacillati</taxon>
        <taxon>Actinomycetota</taxon>
        <taxon>Actinomycetes</taxon>
        <taxon>Micrococcales</taxon>
        <taxon>Microbacteriaceae</taxon>
        <taxon>Microbacterium</taxon>
    </lineage>
</organism>
<reference evidence="1 2" key="1">
    <citation type="submission" date="2021-06" db="EMBL/GenBank/DDBJ databases">
        <title>Genome-based taxonomic framework of Microbacterium strains isolated from marine environment, the description of four new species and reclassification of four preexisting species.</title>
        <authorList>
            <person name="Lee S.D."/>
            <person name="Kim S.-M."/>
            <person name="Byeon Y.-S."/>
            <person name="Yang H.L."/>
            <person name="Kim I.S."/>
        </authorList>
    </citation>
    <scope>NUCLEOTIDE SEQUENCE [LARGE SCALE GENOMIC DNA]</scope>
    <source>
        <strain evidence="1 2">SSW1-49</strain>
    </source>
</reference>
<dbReference type="InterPro" id="IPR051781">
    <property type="entry name" value="Metallo-dep_Hydrolase"/>
</dbReference>
<dbReference type="SUPFAM" id="SSF51556">
    <property type="entry name" value="Metallo-dependent hydrolases"/>
    <property type="match status" value="1"/>
</dbReference>
<evidence type="ECO:0000313" key="1">
    <source>
        <dbReference type="EMBL" id="MCK2037835.1"/>
    </source>
</evidence>
<protein>
    <submittedName>
        <fullName evidence="1">Amidohydrolase family protein</fullName>
    </submittedName>
</protein>
<sequence length="343" mass="35650">MNAATFFDGEEWREGVIDLTDGRLVLRDDPAPADAPRLDGLIVGGFTDHHVHLQLVDHTRLAGSTLGRVVDLGANPEVVAPLAVHNSSKNSPGAGSGTTSAPRTSVLEELRTPRPVQIDFAGAFLTPTGGYPSDRSWAPAGSFREIADAASAARAVAEMADAGASCIKVASNGSAGPVFDDALFRVIVELAAARDLDVTAHAEGRGEAQRVARLGARRLAHAPFTERLSDDEIAEQAASVAWISTLAIHGGADLTIALHNVRRFHAAGGTVLYGTDMGNGPTPVGVNGAELRALRDAGLDDASLLRALAPCDPRDPSTFLLLLPGATADPLLARPLTPADLKV</sequence>
<gene>
    <name evidence="1" type="ORF">KZC51_17035</name>
</gene>
<dbReference type="EMBL" id="JAHWXN010000002">
    <property type="protein sequence ID" value="MCK2037835.1"/>
    <property type="molecule type" value="Genomic_DNA"/>
</dbReference>
<dbReference type="RefSeq" id="WP_247631197.1">
    <property type="nucleotide sequence ID" value="NZ_JAHWXN010000002.1"/>
</dbReference>
<dbReference type="PANTHER" id="PTHR43135:SF3">
    <property type="entry name" value="ALPHA-D-RIBOSE 1-METHYLPHOSPHONATE 5-TRIPHOSPHATE DIPHOSPHATASE"/>
    <property type="match status" value="1"/>
</dbReference>
<dbReference type="PANTHER" id="PTHR43135">
    <property type="entry name" value="ALPHA-D-RIBOSE 1-METHYLPHOSPHONATE 5-TRIPHOSPHATE DIPHOSPHATASE"/>
    <property type="match status" value="1"/>
</dbReference>
<dbReference type="Gene3D" id="3.20.20.140">
    <property type="entry name" value="Metal-dependent hydrolases"/>
    <property type="match status" value="1"/>
</dbReference>
<comment type="caution">
    <text evidence="1">The sequence shown here is derived from an EMBL/GenBank/DDBJ whole genome shotgun (WGS) entry which is preliminary data.</text>
</comment>
<accession>A0ABT0FIE5</accession>
<proteinExistence type="predicted"/>
<evidence type="ECO:0000313" key="2">
    <source>
        <dbReference type="Proteomes" id="UP001300096"/>
    </source>
</evidence>
<name>A0ABT0FIE5_9MICO</name>
<dbReference type="Proteomes" id="UP001300096">
    <property type="component" value="Unassembled WGS sequence"/>
</dbReference>